<reference evidence="2" key="1">
    <citation type="submission" date="2019-04" db="EMBL/GenBank/DDBJ databases">
        <title>Friends and foes A comparative genomics studyof 23 Aspergillus species from section Flavi.</title>
        <authorList>
            <consortium name="DOE Joint Genome Institute"/>
            <person name="Kjaerbolling I."/>
            <person name="Vesth T."/>
            <person name="Frisvad J.C."/>
            <person name="Nybo J.L."/>
            <person name="Theobald S."/>
            <person name="Kildgaard S."/>
            <person name="Isbrandt T."/>
            <person name="Kuo A."/>
            <person name="Sato A."/>
            <person name="Lyhne E.K."/>
            <person name="Kogle M.E."/>
            <person name="Wiebenga A."/>
            <person name="Kun R.S."/>
            <person name="Lubbers R.J."/>
            <person name="Makela M.R."/>
            <person name="Barry K."/>
            <person name="Chovatia M."/>
            <person name="Clum A."/>
            <person name="Daum C."/>
            <person name="Haridas S."/>
            <person name="He G."/>
            <person name="LaButti K."/>
            <person name="Lipzen A."/>
            <person name="Mondo S."/>
            <person name="Riley R."/>
            <person name="Salamov A."/>
            <person name="Simmons B.A."/>
            <person name="Magnuson J.K."/>
            <person name="Henrissat B."/>
            <person name="Mortensen U.H."/>
            <person name="Larsen T.O."/>
            <person name="Devries R.P."/>
            <person name="Grigoriev I.V."/>
            <person name="Machida M."/>
            <person name="Baker S.E."/>
            <person name="Andersen M.R."/>
        </authorList>
    </citation>
    <scope>NUCLEOTIDE SEQUENCE [LARGE SCALE GENOMIC DNA]</scope>
    <source>
        <strain evidence="2">CBS 553.77</strain>
    </source>
</reference>
<organism evidence="1 2">
    <name type="scientific">Aspergillus coremiiformis</name>
    <dbReference type="NCBI Taxonomy" id="138285"/>
    <lineage>
        <taxon>Eukaryota</taxon>
        <taxon>Fungi</taxon>
        <taxon>Dikarya</taxon>
        <taxon>Ascomycota</taxon>
        <taxon>Pezizomycotina</taxon>
        <taxon>Eurotiomycetes</taxon>
        <taxon>Eurotiomycetidae</taxon>
        <taxon>Eurotiales</taxon>
        <taxon>Aspergillaceae</taxon>
        <taxon>Aspergillus</taxon>
        <taxon>Aspergillus subgen. Circumdati</taxon>
    </lineage>
</organism>
<proteinExistence type="predicted"/>
<evidence type="ECO:0000313" key="1">
    <source>
        <dbReference type="EMBL" id="KAE8356072.1"/>
    </source>
</evidence>
<dbReference type="AlphaFoldDB" id="A0A5N6ZEH9"/>
<dbReference type="EMBL" id="ML739043">
    <property type="protein sequence ID" value="KAE8356072.1"/>
    <property type="molecule type" value="Genomic_DNA"/>
</dbReference>
<accession>A0A5N6ZEH9</accession>
<evidence type="ECO:0000313" key="2">
    <source>
        <dbReference type="Proteomes" id="UP000327118"/>
    </source>
</evidence>
<keyword evidence="2" id="KW-1185">Reference proteome</keyword>
<name>A0A5N6ZEH9_9EURO</name>
<dbReference type="Proteomes" id="UP000327118">
    <property type="component" value="Unassembled WGS sequence"/>
</dbReference>
<gene>
    <name evidence="1" type="ORF">BDV28DRAFT_127874</name>
</gene>
<protein>
    <submittedName>
        <fullName evidence="1">Uncharacterized protein</fullName>
    </submittedName>
</protein>
<sequence length="52" mass="5682">MTGTQRYGKPFRNPPILSAIDQIPLVTTTTIFTMGSMTANSGEMGTTRYGRI</sequence>